<dbReference type="Proteomes" id="UP000293863">
    <property type="component" value="Unassembled WGS sequence"/>
</dbReference>
<dbReference type="EMBL" id="SGSQ01000014">
    <property type="protein sequence ID" value="RZG46127.1"/>
    <property type="molecule type" value="Genomic_DNA"/>
</dbReference>
<accession>A0A4Q7AFN3</accession>
<gene>
    <name evidence="2" type="ORF">EXU28_10160</name>
</gene>
<comment type="caution">
    <text evidence="2">The sequence shown here is derived from an EMBL/GenBank/DDBJ whole genome shotgun (WGS) entry which is preliminary data.</text>
</comment>
<dbReference type="AlphaFoldDB" id="A0A4Q7AFN3"/>
<name>A0A4Q7AFN3_9GAMM</name>
<dbReference type="RefSeq" id="WP_130132098.1">
    <property type="nucleotide sequence ID" value="NZ_SGSQ01000014.1"/>
</dbReference>
<proteinExistence type="predicted"/>
<sequence>MHLKLPLLLMLGLNALLCTMQSHAAETYQRCSEQQQEQIIQKFKLLTHKFDQTDVKTYKSCINLDQQQKIQLIAISQPIAYQDYNDMEHDLNLYLIDSSSNKILQRYKDPSSHITDAERYDGVKLHTTKFSTLTNTHVVGVETGSSHEGGFSYRHNNLALFKIDSKQPIKEIFSGIGTDDSGYVNASCGQDNPSSEVKRILVLSNQLSNGLQNIVLKEQKNQIIGNENTCKVKRNTFKQQQTLKFNGKEYKLQHHNLLGIDPF</sequence>
<keyword evidence="3" id="KW-1185">Reference proteome</keyword>
<organism evidence="2 3">
    <name type="scientific">Acinetobacter wuhouensis</name>
    <dbReference type="NCBI Taxonomy" id="1879050"/>
    <lineage>
        <taxon>Bacteria</taxon>
        <taxon>Pseudomonadati</taxon>
        <taxon>Pseudomonadota</taxon>
        <taxon>Gammaproteobacteria</taxon>
        <taxon>Moraxellales</taxon>
        <taxon>Moraxellaceae</taxon>
        <taxon>Acinetobacter</taxon>
    </lineage>
</organism>
<keyword evidence="1" id="KW-0732">Signal</keyword>
<evidence type="ECO:0000313" key="3">
    <source>
        <dbReference type="Proteomes" id="UP000293863"/>
    </source>
</evidence>
<evidence type="ECO:0000256" key="1">
    <source>
        <dbReference type="SAM" id="SignalP"/>
    </source>
</evidence>
<evidence type="ECO:0000313" key="2">
    <source>
        <dbReference type="EMBL" id="RZG46127.1"/>
    </source>
</evidence>
<protein>
    <submittedName>
        <fullName evidence="2">Uncharacterized protein</fullName>
    </submittedName>
</protein>
<reference evidence="2 3" key="1">
    <citation type="submission" date="2019-02" db="EMBL/GenBank/DDBJ databases">
        <title>The Batch Genome Submission of Acinetobacter spp. strains.</title>
        <authorList>
            <person name="Qin J."/>
            <person name="Hu Y."/>
            <person name="Ye H."/>
            <person name="Wei L."/>
            <person name="Feng Y."/>
            <person name="Zong Z."/>
        </authorList>
    </citation>
    <scope>NUCLEOTIDE SEQUENCE [LARGE SCALE GENOMIC DNA]</scope>
    <source>
        <strain evidence="2 3">WCHAW060049</strain>
    </source>
</reference>
<feature type="signal peptide" evidence="1">
    <location>
        <begin position="1"/>
        <end position="24"/>
    </location>
</feature>
<feature type="chain" id="PRO_5020644873" evidence="1">
    <location>
        <begin position="25"/>
        <end position="263"/>
    </location>
</feature>